<evidence type="ECO:0000256" key="6">
    <source>
        <dbReference type="ARBA" id="ARBA00023288"/>
    </source>
</evidence>
<name>A0ABV3FUZ3_9NOCA</name>
<keyword evidence="6 7" id="KW-0449">Lipoprotein</keyword>
<keyword evidence="3" id="KW-0732">Signal</keyword>
<proteinExistence type="predicted"/>
<comment type="caution">
    <text evidence="7">The sequence shown here is derived from an EMBL/GenBank/DDBJ whole genome shotgun (WGS) entry which is preliminary data.</text>
</comment>
<dbReference type="Pfam" id="PF16708">
    <property type="entry name" value="LppA"/>
    <property type="match status" value="1"/>
</dbReference>
<protein>
    <submittedName>
        <fullName evidence="7">LppA family lipoprotein</fullName>
    </submittedName>
</protein>
<organism evidence="7 8">
    <name type="scientific">Nocardia aurea</name>
    <dbReference type="NCBI Taxonomy" id="2144174"/>
    <lineage>
        <taxon>Bacteria</taxon>
        <taxon>Bacillati</taxon>
        <taxon>Actinomycetota</taxon>
        <taxon>Actinomycetes</taxon>
        <taxon>Mycobacteriales</taxon>
        <taxon>Nocardiaceae</taxon>
        <taxon>Nocardia</taxon>
    </lineage>
</organism>
<keyword evidence="4" id="KW-0472">Membrane</keyword>
<keyword evidence="8" id="KW-1185">Reference proteome</keyword>
<dbReference type="RefSeq" id="WP_109527860.1">
    <property type="nucleotide sequence ID" value="NZ_JBEXKW010000001.1"/>
</dbReference>
<evidence type="ECO:0000313" key="8">
    <source>
        <dbReference type="Proteomes" id="UP001551695"/>
    </source>
</evidence>
<dbReference type="EMBL" id="JBFAKC010000006">
    <property type="protein sequence ID" value="MEV0709245.1"/>
    <property type="molecule type" value="Genomic_DNA"/>
</dbReference>
<evidence type="ECO:0000256" key="4">
    <source>
        <dbReference type="ARBA" id="ARBA00023136"/>
    </source>
</evidence>
<gene>
    <name evidence="7" type="ORF">AB0I48_16920</name>
</gene>
<dbReference type="Proteomes" id="UP001551695">
    <property type="component" value="Unassembled WGS sequence"/>
</dbReference>
<dbReference type="Gene3D" id="3.30.2030.20">
    <property type="match status" value="1"/>
</dbReference>
<reference evidence="7 8" key="1">
    <citation type="submission" date="2024-06" db="EMBL/GenBank/DDBJ databases">
        <title>The Natural Products Discovery Center: Release of the First 8490 Sequenced Strains for Exploring Actinobacteria Biosynthetic Diversity.</title>
        <authorList>
            <person name="Kalkreuter E."/>
            <person name="Kautsar S.A."/>
            <person name="Yang D."/>
            <person name="Bader C.D."/>
            <person name="Teijaro C.N."/>
            <person name="Fluegel L."/>
            <person name="Davis C.M."/>
            <person name="Simpson J.R."/>
            <person name="Lauterbach L."/>
            <person name="Steele A.D."/>
            <person name="Gui C."/>
            <person name="Meng S."/>
            <person name="Li G."/>
            <person name="Viehrig K."/>
            <person name="Ye F."/>
            <person name="Su P."/>
            <person name="Kiefer A.F."/>
            <person name="Nichols A."/>
            <person name="Cepeda A.J."/>
            <person name="Yan W."/>
            <person name="Fan B."/>
            <person name="Jiang Y."/>
            <person name="Adhikari A."/>
            <person name="Zheng C.-J."/>
            <person name="Schuster L."/>
            <person name="Cowan T.M."/>
            <person name="Smanski M.J."/>
            <person name="Chevrette M.G."/>
            <person name="De Carvalho L.P.S."/>
            <person name="Shen B."/>
        </authorList>
    </citation>
    <scope>NUCLEOTIDE SEQUENCE [LARGE SCALE GENOMIC DNA]</scope>
    <source>
        <strain evidence="7 8">NPDC050403</strain>
    </source>
</reference>
<keyword evidence="5" id="KW-0564">Palmitate</keyword>
<evidence type="ECO:0000256" key="5">
    <source>
        <dbReference type="ARBA" id="ARBA00023139"/>
    </source>
</evidence>
<comment type="subcellular location">
    <subcellularLocation>
        <location evidence="1">Cell membrane</location>
        <topology evidence="1">Lipid-anchor</topology>
    </subcellularLocation>
</comment>
<evidence type="ECO:0000313" key="7">
    <source>
        <dbReference type="EMBL" id="MEV0709245.1"/>
    </source>
</evidence>
<sequence>MTIRAVLGAGLVGVSLVLTGTACDPTGKDEMHEHYLAQLEERLRNWPSLEDTARQITDAVDEIARAITARVPALRFELSDEATQGSCGGDFHRNRIGGVNREVGRLVAPGPIPDDAWPDVLADTRRIAASYGVTQMEIRVDKPGYHNVRFYDDTWNEITLGHVEATVIGGVTGCRLKSGTEPNPPVTPGGR</sequence>
<keyword evidence="2" id="KW-1003">Cell membrane</keyword>
<evidence type="ECO:0000256" key="2">
    <source>
        <dbReference type="ARBA" id="ARBA00022475"/>
    </source>
</evidence>
<accession>A0ABV3FUZ3</accession>
<dbReference type="InterPro" id="IPR032018">
    <property type="entry name" value="LppA/LppB/LprP"/>
</dbReference>
<evidence type="ECO:0000256" key="1">
    <source>
        <dbReference type="ARBA" id="ARBA00004193"/>
    </source>
</evidence>
<dbReference type="PROSITE" id="PS51257">
    <property type="entry name" value="PROKAR_LIPOPROTEIN"/>
    <property type="match status" value="1"/>
</dbReference>
<evidence type="ECO:0000256" key="3">
    <source>
        <dbReference type="ARBA" id="ARBA00022729"/>
    </source>
</evidence>